<dbReference type="SUPFAM" id="SSF64182">
    <property type="entry name" value="DHH phosphoesterases"/>
    <property type="match status" value="1"/>
</dbReference>
<dbReference type="Gene3D" id="3.90.1640.10">
    <property type="entry name" value="inorganic pyrophosphatase (n-terminal core)"/>
    <property type="match status" value="1"/>
</dbReference>
<evidence type="ECO:0000256" key="1">
    <source>
        <dbReference type="SAM" id="MobiDB-lite"/>
    </source>
</evidence>
<dbReference type="EMBL" id="MFAM01000001">
    <property type="protein sequence ID" value="OGD80179.1"/>
    <property type="molecule type" value="Genomic_DNA"/>
</dbReference>
<sequence>MFDESLLAQVTSLLSTAPSVLLLLPPQPDADSIAAATALHLTFKQAGKTSTIGCSTPIKLEQSMLFGIADIKQNIGRQNLIVSFPYKEEAVENVSYDIDEATGRFNLRIRPRPGAEPLDTKAVEYTYSGAAADAVITFAINSLEELGRLYAEEKDFLDKTKIINLASKPLNVQFDCLNLAAKEPATFAEVAATLLQKLNLAPTADAASNLYQQLVTTTQNFASPTTTATTFEVAAFLLRSGARRPQAAPTNTTRPASEIRNAVPGDLRAPSQWSGPKIFRGGGQTK</sequence>
<feature type="region of interest" description="Disordered" evidence="1">
    <location>
        <begin position="243"/>
        <end position="286"/>
    </location>
</feature>
<gene>
    <name evidence="2" type="ORF">A2368_03645</name>
</gene>
<reference evidence="2 3" key="1">
    <citation type="journal article" date="2016" name="Nat. Commun.">
        <title>Thousands of microbial genomes shed light on interconnected biogeochemical processes in an aquifer system.</title>
        <authorList>
            <person name="Anantharaman K."/>
            <person name="Brown C.T."/>
            <person name="Hug L.A."/>
            <person name="Sharon I."/>
            <person name="Castelle C.J."/>
            <person name="Probst A.J."/>
            <person name="Thomas B.C."/>
            <person name="Singh A."/>
            <person name="Wilkins M.J."/>
            <person name="Karaoz U."/>
            <person name="Brodie E.L."/>
            <person name="Williams K.H."/>
            <person name="Hubbard S.S."/>
            <person name="Banfield J.F."/>
        </authorList>
    </citation>
    <scope>NUCLEOTIDE SEQUENCE [LARGE SCALE GENOMIC DNA]</scope>
</reference>
<dbReference type="PANTHER" id="PTHR47618">
    <property type="entry name" value="BIFUNCTIONAL OLIGORIBONUCLEASE AND PAP PHOSPHATASE NRNA"/>
    <property type="match status" value="1"/>
</dbReference>
<dbReference type="InterPro" id="IPR038763">
    <property type="entry name" value="DHH_sf"/>
</dbReference>
<dbReference type="AlphaFoldDB" id="A0A1F5FKN3"/>
<accession>A0A1F5FKN3</accession>
<name>A0A1F5FKN3_9BACT</name>
<protein>
    <recommendedName>
        <fullName evidence="4">DDH domain-containing protein</fullName>
    </recommendedName>
</protein>
<dbReference type="Proteomes" id="UP000176682">
    <property type="component" value="Unassembled WGS sequence"/>
</dbReference>
<dbReference type="InterPro" id="IPR051319">
    <property type="entry name" value="Oligoribo/pAp-PDE_c-di-AMP_PDE"/>
</dbReference>
<evidence type="ECO:0000313" key="2">
    <source>
        <dbReference type="EMBL" id="OGD80179.1"/>
    </source>
</evidence>
<evidence type="ECO:0000313" key="3">
    <source>
        <dbReference type="Proteomes" id="UP000176682"/>
    </source>
</evidence>
<comment type="caution">
    <text evidence="2">The sequence shown here is derived from an EMBL/GenBank/DDBJ whole genome shotgun (WGS) entry which is preliminary data.</text>
</comment>
<proteinExistence type="predicted"/>
<evidence type="ECO:0008006" key="4">
    <source>
        <dbReference type="Google" id="ProtNLM"/>
    </source>
</evidence>
<dbReference type="PANTHER" id="PTHR47618:SF1">
    <property type="entry name" value="BIFUNCTIONAL OLIGORIBONUCLEASE AND PAP PHOSPHATASE NRNA"/>
    <property type="match status" value="1"/>
</dbReference>
<organism evidence="2 3">
    <name type="scientific">Candidatus Collierbacteria bacterium RIFOXYB1_FULL_49_13</name>
    <dbReference type="NCBI Taxonomy" id="1817728"/>
    <lineage>
        <taxon>Bacteria</taxon>
        <taxon>Candidatus Collieribacteriota</taxon>
    </lineage>
</organism>